<evidence type="ECO:0000313" key="17">
    <source>
        <dbReference type="EMBL" id="PDO10248.1"/>
    </source>
</evidence>
<dbReference type="PRINTS" id="PR01755">
    <property type="entry name" value="SECFTRNLCASE"/>
</dbReference>
<comment type="subunit">
    <text evidence="13">Forms a complex with SecD. Part of the essential Sec protein translocation apparatus which comprises SecA, SecYEG and auxiliary proteins SecDF. Other proteins may also be involved.</text>
</comment>
<comment type="similarity">
    <text evidence="13">Belongs to the SecD/SecF family. SecF subfamily.</text>
</comment>
<dbReference type="GO" id="GO:0065002">
    <property type="term" value="P:intracellular protein transmembrane transport"/>
    <property type="evidence" value="ECO:0007669"/>
    <property type="project" value="UniProtKB-UniRule"/>
</dbReference>
<dbReference type="Pfam" id="PF21760">
    <property type="entry name" value="SecD_1st"/>
    <property type="match status" value="1"/>
</dbReference>
<feature type="transmembrane region" description="Helical" evidence="12">
    <location>
        <begin position="615"/>
        <end position="636"/>
    </location>
</feature>
<evidence type="ECO:0000256" key="9">
    <source>
        <dbReference type="ARBA" id="ARBA00059018"/>
    </source>
</evidence>
<dbReference type="SUPFAM" id="SSF82866">
    <property type="entry name" value="Multidrug efflux transporter AcrB transmembrane domain"/>
    <property type="match status" value="2"/>
</dbReference>
<evidence type="ECO:0000256" key="13">
    <source>
        <dbReference type="HAMAP-Rule" id="MF_01464"/>
    </source>
</evidence>
<feature type="transmembrane region" description="Helical" evidence="12">
    <location>
        <begin position="247"/>
        <end position="265"/>
    </location>
</feature>
<dbReference type="GO" id="GO:0043952">
    <property type="term" value="P:protein transport by the Sec complex"/>
    <property type="evidence" value="ECO:0007669"/>
    <property type="project" value="UniProtKB-UniRule"/>
</dbReference>
<dbReference type="AlphaFoldDB" id="A0A2A6DYV1"/>
<dbReference type="InterPro" id="IPR055344">
    <property type="entry name" value="SecD_SecF_C_bact"/>
</dbReference>
<dbReference type="PANTHER" id="PTHR30081">
    <property type="entry name" value="PROTEIN-EXPORT MEMBRANE PROTEIN SEC"/>
    <property type="match status" value="1"/>
</dbReference>
<dbReference type="Pfam" id="PF22599">
    <property type="entry name" value="SecDF_P1_head"/>
    <property type="match status" value="1"/>
</dbReference>
<dbReference type="NCBIfam" id="TIGR00966">
    <property type="entry name" value="transloc_SecF"/>
    <property type="match status" value="1"/>
</dbReference>
<comment type="subunit">
    <text evidence="12">Forms a complex with SecF. Part of the essential Sec protein translocation apparatus which comprises SecA, SecYEG and auxiliary proteins SecDF. Other proteins may also be involved.</text>
</comment>
<evidence type="ECO:0000256" key="12">
    <source>
        <dbReference type="HAMAP-Rule" id="MF_01463"/>
    </source>
</evidence>
<evidence type="ECO:0000256" key="4">
    <source>
        <dbReference type="ARBA" id="ARBA00022692"/>
    </source>
</evidence>
<feature type="domain" description="Protein export membrane protein SecD/SecF C-terminal" evidence="14">
    <location>
        <begin position="540"/>
        <end position="722"/>
    </location>
</feature>
<keyword evidence="3 12" id="KW-1003">Cell membrane</keyword>
<evidence type="ECO:0000256" key="3">
    <source>
        <dbReference type="ARBA" id="ARBA00022475"/>
    </source>
</evidence>
<evidence type="ECO:0000256" key="1">
    <source>
        <dbReference type="ARBA" id="ARBA00004651"/>
    </source>
</evidence>
<dbReference type="PANTHER" id="PTHR30081:SF1">
    <property type="entry name" value="PROTEIN TRANSLOCASE SUBUNIT SECD"/>
    <property type="match status" value="1"/>
</dbReference>
<dbReference type="InterPro" id="IPR005791">
    <property type="entry name" value="SecD"/>
</dbReference>
<keyword evidence="6 12" id="KW-1133">Transmembrane helix</keyword>
<dbReference type="FunFam" id="1.20.1640.10:FF:000024">
    <property type="entry name" value="Multifunctional fusion protein"/>
    <property type="match status" value="1"/>
</dbReference>
<evidence type="ECO:0000259" key="15">
    <source>
        <dbReference type="Pfam" id="PF21760"/>
    </source>
</evidence>
<feature type="transmembrane region" description="Helical" evidence="12">
    <location>
        <begin position="588"/>
        <end position="609"/>
    </location>
</feature>
<evidence type="ECO:0000256" key="10">
    <source>
        <dbReference type="ARBA" id="ARBA00060856"/>
    </source>
</evidence>
<dbReference type="GO" id="GO:0015450">
    <property type="term" value="F:protein-transporting ATPase activity"/>
    <property type="evidence" value="ECO:0007669"/>
    <property type="project" value="InterPro"/>
</dbReference>
<comment type="subcellular location">
    <subcellularLocation>
        <location evidence="1 12">Cell membrane</location>
        <topology evidence="1 12">Multi-pass membrane protein</topology>
    </subcellularLocation>
</comment>
<dbReference type="Pfam" id="PF07549">
    <property type="entry name" value="Sec_GG"/>
    <property type="match status" value="1"/>
</dbReference>
<keyword evidence="7 12" id="KW-0811">Translocation</keyword>
<feature type="transmembrane region" description="Helical" evidence="12">
    <location>
        <begin position="270"/>
        <end position="290"/>
    </location>
</feature>
<feature type="domain" description="SecDF P1 head subdomain" evidence="16">
    <location>
        <begin position="142"/>
        <end position="223"/>
    </location>
</feature>
<dbReference type="GO" id="GO:0006605">
    <property type="term" value="P:protein targeting"/>
    <property type="evidence" value="ECO:0007669"/>
    <property type="project" value="UniProtKB-UniRule"/>
</dbReference>
<dbReference type="InterPro" id="IPR048634">
    <property type="entry name" value="SecD_SecF_C"/>
</dbReference>
<dbReference type="Gene3D" id="1.20.1640.10">
    <property type="entry name" value="Multidrug efflux transporter AcrB transmembrane domain"/>
    <property type="match status" value="2"/>
</dbReference>
<dbReference type="HAMAP" id="MF_01464_B">
    <property type="entry name" value="SecF_B"/>
    <property type="match status" value="1"/>
</dbReference>
<evidence type="ECO:0000256" key="7">
    <source>
        <dbReference type="ARBA" id="ARBA00023010"/>
    </source>
</evidence>
<dbReference type="InterPro" id="IPR005665">
    <property type="entry name" value="SecF_bac"/>
</dbReference>
<dbReference type="InterPro" id="IPR022646">
    <property type="entry name" value="SecD/SecF_CS"/>
</dbReference>
<dbReference type="NCBIfam" id="TIGR00916">
    <property type="entry name" value="2A0604s01"/>
    <property type="match status" value="2"/>
</dbReference>
<feature type="domain" description="Protein export membrane protein SecD/SecF C-terminal" evidence="14">
    <location>
        <begin position="229"/>
        <end position="397"/>
    </location>
</feature>
<feature type="transmembrane region" description="Helical" evidence="12">
    <location>
        <begin position="669"/>
        <end position="687"/>
    </location>
</feature>
<dbReference type="InterPro" id="IPR048631">
    <property type="entry name" value="SecD_1st"/>
</dbReference>
<dbReference type="HAMAP" id="MF_01463_B">
    <property type="entry name" value="SecD_B"/>
    <property type="match status" value="1"/>
</dbReference>
<evidence type="ECO:0000256" key="2">
    <source>
        <dbReference type="ARBA" id="ARBA00022448"/>
    </source>
</evidence>
<accession>A0A2A6DYV1</accession>
<dbReference type="Proteomes" id="UP000243688">
    <property type="component" value="Unassembled WGS sequence"/>
</dbReference>
<feature type="transmembrane region" description="Helical" evidence="12">
    <location>
        <begin position="446"/>
        <end position="468"/>
    </location>
</feature>
<name>A0A2A6DYV1_9BACL</name>
<comment type="caution">
    <text evidence="17">The sequence shown here is derived from an EMBL/GenBank/DDBJ whole genome shotgun (WGS) entry which is preliminary data.</text>
</comment>
<comment type="similarity">
    <text evidence="11">In the N-terminal section; belongs to the SecD/SecF family. SecD subfamily.</text>
</comment>
<dbReference type="InterPro" id="IPR022813">
    <property type="entry name" value="SecD/SecF_arch_bac"/>
</dbReference>
<dbReference type="InterPro" id="IPR022645">
    <property type="entry name" value="SecD/SecF_bac"/>
</dbReference>
<evidence type="ECO:0000256" key="6">
    <source>
        <dbReference type="ARBA" id="ARBA00022989"/>
    </source>
</evidence>
<dbReference type="NCBIfam" id="TIGR01129">
    <property type="entry name" value="secD"/>
    <property type="match status" value="1"/>
</dbReference>
<comment type="function">
    <text evidence="9 12">Part of the Sec protein translocase complex. Interacts with the SecYEG preprotein conducting channel. SecDF uses the proton motive force (PMF) to complete protein translocation after the ATP-dependent function of SecA.</text>
</comment>
<evidence type="ECO:0000313" key="18">
    <source>
        <dbReference type="Proteomes" id="UP000243688"/>
    </source>
</evidence>
<feature type="transmembrane region" description="Helical" evidence="12">
    <location>
        <begin position="296"/>
        <end position="315"/>
    </location>
</feature>
<evidence type="ECO:0000259" key="14">
    <source>
        <dbReference type="Pfam" id="PF02355"/>
    </source>
</evidence>
<feature type="transmembrane region" description="Helical" evidence="12">
    <location>
        <begin position="375"/>
        <end position="398"/>
    </location>
</feature>
<keyword evidence="8 12" id="KW-0472">Membrane</keyword>
<protein>
    <recommendedName>
        <fullName evidence="12 13">Multifunctional fusion protein</fullName>
    </recommendedName>
    <domain>
        <recommendedName>
            <fullName evidence="12">Protein translocase subunit SecD</fullName>
        </recommendedName>
    </domain>
    <domain>
        <recommendedName>
            <fullName evidence="13">Protein-export membrane protein SecF</fullName>
        </recommendedName>
    </domain>
</protein>
<evidence type="ECO:0000256" key="8">
    <source>
        <dbReference type="ARBA" id="ARBA00023136"/>
    </source>
</evidence>
<keyword evidence="4 12" id="KW-0812">Transmembrane</keyword>
<feature type="transmembrane region" description="Helical" evidence="12">
    <location>
        <begin position="564"/>
        <end position="581"/>
    </location>
</feature>
<dbReference type="Gene3D" id="3.30.70.3220">
    <property type="match status" value="1"/>
</dbReference>
<organism evidence="17 18">
    <name type="scientific">Candidatus Reconcilbacillus cellulovorans</name>
    <dbReference type="NCBI Taxonomy" id="1906605"/>
    <lineage>
        <taxon>Bacteria</taxon>
        <taxon>Bacillati</taxon>
        <taxon>Bacillota</taxon>
        <taxon>Bacilli</taxon>
        <taxon>Bacillales</taxon>
        <taxon>Paenibacillaceae</taxon>
        <taxon>Candidatus Reconcilbacillus</taxon>
    </lineage>
</organism>
<sequence length="736" mass="80076">MNSKRIAAFVATVVIALGVVVATMPFLLSSIRLGLDLKGGFEILYVAEPLEGQGEVTHDALVRTAQSLERRANQTGVEEPDIVVEGKNRIRVRIAGVTDEAKVREILKKPVQLTFRSAEGCKDAGDYCKIELLGTDFKEGAAKVVYDQLNRPVVEIEVKDKAKFADVTRRLVGKPLAIYLNDELLSAPVVQQELTDGRAQITGSYTYEEAKQLADTINLGALPLKLTEKYTQSVGATLGQRSLEQTLTAGVVGSILILVFMLAVYRLPGIVAAVSLIVYTWALLGLFVLMNATMTLPGIAAFVLGMGMAVDANIITYERIREEIRSGKSLLSSLKAGSRQSLRTILDANLTTVLAAAVLYYVGGAGAIKGFSLTLILSIAVSMLSNVLFSRFLLYLLIRSNLWKKPEHFGVRASEITDLKAADSEKRKSEARRLVRFDFVRHRNRFFAGSLAITALGVATLAVFGFNYGVDFKAGTSLDVVVGKPVDKAKAVQLLETAIGERLKAQPTIGGVNGERVSARFDRVLSSEEINRVKDAFAKEYGTNVAVEENTVDPVIARELGRNAMIAVAIASVGIMLYVAVRFEWRFALAAIVALLHDAFIVISVFSLFRLEVNLPFVAAVLTIIGYSINDTIVIFDRIRENLRFAKLRSFDDLANLVNRSVWQTMARSINTVLTVLFASVMLLILGSESIRLFSLAMTVGLVAGAYSSVCIASSIWILLKKGSIGRSPAAKPETP</sequence>
<feature type="transmembrane region" description="Helical" evidence="12">
    <location>
        <begin position="344"/>
        <end position="363"/>
    </location>
</feature>
<keyword evidence="5 12" id="KW-0653">Protein transport</keyword>
<gene>
    <name evidence="12" type="primary">secD</name>
    <name evidence="13" type="synonym">secF</name>
    <name evidence="17" type="ORF">BLM47_08335</name>
</gene>
<dbReference type="InterPro" id="IPR054384">
    <property type="entry name" value="SecDF_P1_head"/>
</dbReference>
<evidence type="ECO:0000256" key="5">
    <source>
        <dbReference type="ARBA" id="ARBA00022927"/>
    </source>
</evidence>
<dbReference type="Pfam" id="PF02355">
    <property type="entry name" value="SecD_SecF_C"/>
    <property type="match status" value="2"/>
</dbReference>
<evidence type="ECO:0000259" key="16">
    <source>
        <dbReference type="Pfam" id="PF22599"/>
    </source>
</evidence>
<dbReference type="EMBL" id="MOXJ01000017">
    <property type="protein sequence ID" value="PDO10248.1"/>
    <property type="molecule type" value="Genomic_DNA"/>
</dbReference>
<reference evidence="17 18" key="1">
    <citation type="submission" date="2016-12" db="EMBL/GenBank/DDBJ databases">
        <title>Candidatus Reconcilibacillus cellulovorans genome.</title>
        <authorList>
            <person name="Kolinko S."/>
            <person name="Wu Y.-W."/>
            <person name="Tachea F."/>
            <person name="Denzel E."/>
            <person name="Hiras J."/>
            <person name="Baecker N."/>
            <person name="Chan L.J."/>
            <person name="Eichorst S.A."/>
            <person name="Frey D."/>
            <person name="Adams P.D."/>
            <person name="Pray T."/>
            <person name="Tanjore D."/>
            <person name="Petzold C.J."/>
            <person name="Gladden J.M."/>
            <person name="Simmons B.A."/>
            <person name="Singer S.W."/>
        </authorList>
    </citation>
    <scope>NUCLEOTIDE SEQUENCE [LARGE SCALE GENOMIC DNA]</scope>
    <source>
        <strain evidence="17">JTherm</strain>
    </source>
</reference>
<comment type="caution">
    <text evidence="12">Lacks conserved residue(s) required for the propagation of feature annotation.</text>
</comment>
<comment type="similarity">
    <text evidence="10">In the C-terminal section; belongs to the SecD/SecF family. SecF subfamily.</text>
</comment>
<feature type="transmembrane region" description="Helical" evidence="12">
    <location>
        <begin position="693"/>
        <end position="720"/>
    </location>
</feature>
<dbReference type="GO" id="GO:0005886">
    <property type="term" value="C:plasma membrane"/>
    <property type="evidence" value="ECO:0007669"/>
    <property type="project" value="UniProtKB-SubCell"/>
</dbReference>
<keyword evidence="2 12" id="KW-0813">Transport</keyword>
<proteinExistence type="inferred from homology"/>
<feature type="domain" description="Protein translocase subunit SecDF P1" evidence="15">
    <location>
        <begin position="64"/>
        <end position="118"/>
    </location>
</feature>
<comment type="similarity">
    <text evidence="12">Belongs to the SecD/SecF family. SecD subfamily.</text>
</comment>
<evidence type="ECO:0000256" key="11">
    <source>
        <dbReference type="ARBA" id="ARBA00061053"/>
    </source>
</evidence>